<evidence type="ECO:0000256" key="17">
    <source>
        <dbReference type="SAM" id="MobiDB-lite"/>
    </source>
</evidence>
<dbReference type="FunCoup" id="A0A7F5RCM7">
    <property type="interactions" value="1672"/>
</dbReference>
<evidence type="ECO:0000256" key="9">
    <source>
        <dbReference type="ARBA" id="ARBA00023015"/>
    </source>
</evidence>
<evidence type="ECO:0000256" key="8">
    <source>
        <dbReference type="ARBA" id="ARBA00022840"/>
    </source>
</evidence>
<keyword evidence="10" id="KW-0238">DNA-binding</keyword>
<dbReference type="InterPro" id="IPR049730">
    <property type="entry name" value="SNF2/RAD54-like_C"/>
</dbReference>
<evidence type="ECO:0000256" key="13">
    <source>
        <dbReference type="ARBA" id="ARBA00070113"/>
    </source>
</evidence>
<proteinExistence type="inferred from homology"/>
<evidence type="ECO:0000259" key="19">
    <source>
        <dbReference type="PROSITE" id="PS51194"/>
    </source>
</evidence>
<dbReference type="InterPro" id="IPR050628">
    <property type="entry name" value="SNF2_RAD54_helicase_TF"/>
</dbReference>
<dbReference type="InterPro" id="IPR014001">
    <property type="entry name" value="Helicase_ATP-bd"/>
</dbReference>
<evidence type="ECO:0000256" key="6">
    <source>
        <dbReference type="ARBA" id="ARBA00022801"/>
    </source>
</evidence>
<dbReference type="GO" id="GO:0016787">
    <property type="term" value="F:hydrolase activity"/>
    <property type="evidence" value="ECO:0007669"/>
    <property type="project" value="UniProtKB-KW"/>
</dbReference>
<evidence type="ECO:0000256" key="5">
    <source>
        <dbReference type="ARBA" id="ARBA00022741"/>
    </source>
</evidence>
<dbReference type="SMART" id="SM00490">
    <property type="entry name" value="HELICc"/>
    <property type="match status" value="1"/>
</dbReference>
<feature type="domain" description="Helicase C-terminal" evidence="19">
    <location>
        <begin position="558"/>
        <end position="717"/>
    </location>
</feature>
<dbReference type="CDD" id="cd18793">
    <property type="entry name" value="SF2_C_SNF"/>
    <property type="match status" value="1"/>
</dbReference>
<dbReference type="Pfam" id="PF00271">
    <property type="entry name" value="Helicase_C"/>
    <property type="match status" value="1"/>
</dbReference>
<dbReference type="InterPro" id="IPR001650">
    <property type="entry name" value="Helicase_C-like"/>
</dbReference>
<dbReference type="Gene3D" id="3.40.50.10810">
    <property type="entry name" value="Tandem AAA-ATPase domain"/>
    <property type="match status" value="1"/>
</dbReference>
<dbReference type="Proteomes" id="UP000192223">
    <property type="component" value="Unplaced"/>
</dbReference>
<keyword evidence="5" id="KW-0547">Nucleotide-binding</keyword>
<dbReference type="AlphaFoldDB" id="A0A7F5RCM7"/>
<evidence type="ECO:0000256" key="16">
    <source>
        <dbReference type="SAM" id="Coils"/>
    </source>
</evidence>
<comment type="subcellular location">
    <subcellularLocation>
        <location evidence="1">Nucleus</location>
    </subcellularLocation>
</comment>
<dbReference type="PANTHER" id="PTHR45626:SF50">
    <property type="entry name" value="TRANSCRIPTION TERMINATION FACTOR 2"/>
    <property type="match status" value="1"/>
</dbReference>
<dbReference type="PROSITE" id="PS51194">
    <property type="entry name" value="HELICASE_CTER"/>
    <property type="match status" value="1"/>
</dbReference>
<keyword evidence="11" id="KW-0804">Transcription</keyword>
<dbReference type="GO" id="GO:0004386">
    <property type="term" value="F:helicase activity"/>
    <property type="evidence" value="ECO:0007669"/>
    <property type="project" value="UniProtKB-KW"/>
</dbReference>
<organism evidence="20 21">
    <name type="scientific">Agrilus planipennis</name>
    <name type="common">Emerald ash borer</name>
    <name type="synonym">Agrilus marcopoli</name>
    <dbReference type="NCBI Taxonomy" id="224129"/>
    <lineage>
        <taxon>Eukaryota</taxon>
        <taxon>Metazoa</taxon>
        <taxon>Ecdysozoa</taxon>
        <taxon>Arthropoda</taxon>
        <taxon>Hexapoda</taxon>
        <taxon>Insecta</taxon>
        <taxon>Pterygota</taxon>
        <taxon>Neoptera</taxon>
        <taxon>Endopterygota</taxon>
        <taxon>Coleoptera</taxon>
        <taxon>Polyphaga</taxon>
        <taxon>Elateriformia</taxon>
        <taxon>Buprestoidea</taxon>
        <taxon>Buprestidae</taxon>
        <taxon>Agrilinae</taxon>
        <taxon>Agrilus</taxon>
    </lineage>
</organism>
<evidence type="ECO:0000256" key="4">
    <source>
        <dbReference type="ARBA" id="ARBA00022553"/>
    </source>
</evidence>
<evidence type="ECO:0000256" key="3">
    <source>
        <dbReference type="ARBA" id="ARBA00022472"/>
    </source>
</evidence>
<dbReference type="FunFam" id="3.40.50.10810:FF:000043">
    <property type="entry name" value="Transcription termination factor 2"/>
    <property type="match status" value="1"/>
</dbReference>
<keyword evidence="8" id="KW-0067">ATP-binding</keyword>
<keyword evidence="20" id="KW-1185">Reference proteome</keyword>
<evidence type="ECO:0000256" key="12">
    <source>
        <dbReference type="ARBA" id="ARBA00023242"/>
    </source>
</evidence>
<dbReference type="SUPFAM" id="SSF52540">
    <property type="entry name" value="P-loop containing nucleoside triphosphate hydrolases"/>
    <property type="match status" value="2"/>
</dbReference>
<comment type="similarity">
    <text evidence="2">Belongs to the SNF2/RAD54 helicase family.</text>
</comment>
<evidence type="ECO:0000313" key="20">
    <source>
        <dbReference type="Proteomes" id="UP000192223"/>
    </source>
</evidence>
<keyword evidence="6" id="KW-0378">Hydrolase</keyword>
<dbReference type="RefSeq" id="XP_025833695.1">
    <property type="nucleotide sequence ID" value="XM_025977910.1"/>
</dbReference>
<evidence type="ECO:0000313" key="21">
    <source>
        <dbReference type="RefSeq" id="XP_025833695.1"/>
    </source>
</evidence>
<feature type="coiled-coil region" evidence="16">
    <location>
        <begin position="6"/>
        <end position="33"/>
    </location>
</feature>
<keyword evidence="9" id="KW-0805">Transcription regulation</keyword>
<keyword evidence="4" id="KW-0597">Phosphoprotein</keyword>
<feature type="domain" description="Helicase ATP-binding" evidence="18">
    <location>
        <begin position="124"/>
        <end position="311"/>
    </location>
</feature>
<dbReference type="CTD" id="45894"/>
<dbReference type="GO" id="GO:0008094">
    <property type="term" value="F:ATP-dependent activity, acting on DNA"/>
    <property type="evidence" value="ECO:0007669"/>
    <property type="project" value="UniProtKB-ARBA"/>
</dbReference>
<dbReference type="GO" id="GO:0006281">
    <property type="term" value="P:DNA repair"/>
    <property type="evidence" value="ECO:0007669"/>
    <property type="project" value="TreeGrafter"/>
</dbReference>
<dbReference type="PANTHER" id="PTHR45626">
    <property type="entry name" value="TRANSCRIPTION TERMINATION FACTOR 2-RELATED"/>
    <property type="match status" value="1"/>
</dbReference>
<dbReference type="InterPro" id="IPR038718">
    <property type="entry name" value="SNF2-like_sf"/>
</dbReference>
<dbReference type="InterPro" id="IPR000330">
    <property type="entry name" value="SNF2_N"/>
</dbReference>
<dbReference type="SMART" id="SM00487">
    <property type="entry name" value="DEXDc"/>
    <property type="match status" value="1"/>
</dbReference>
<evidence type="ECO:0000256" key="1">
    <source>
        <dbReference type="ARBA" id="ARBA00004123"/>
    </source>
</evidence>
<dbReference type="GO" id="GO:0003677">
    <property type="term" value="F:DNA binding"/>
    <property type="evidence" value="ECO:0007669"/>
    <property type="project" value="UniProtKB-KW"/>
</dbReference>
<keyword evidence="7" id="KW-0347">Helicase</keyword>
<name>A0A7F5RCM7_AGRPL</name>
<dbReference type="GeneID" id="108737468"/>
<dbReference type="GO" id="GO:0006353">
    <property type="term" value="P:DNA-templated transcription termination"/>
    <property type="evidence" value="ECO:0007669"/>
    <property type="project" value="UniProtKB-KW"/>
</dbReference>
<dbReference type="Gene3D" id="3.40.50.300">
    <property type="entry name" value="P-loop containing nucleotide triphosphate hydrolases"/>
    <property type="match status" value="1"/>
</dbReference>
<evidence type="ECO:0000256" key="11">
    <source>
        <dbReference type="ARBA" id="ARBA00023163"/>
    </source>
</evidence>
<dbReference type="GO" id="GO:0005634">
    <property type="term" value="C:nucleus"/>
    <property type="evidence" value="ECO:0007669"/>
    <property type="project" value="UniProtKB-SubCell"/>
</dbReference>
<evidence type="ECO:0000256" key="2">
    <source>
        <dbReference type="ARBA" id="ARBA00007025"/>
    </source>
</evidence>
<dbReference type="InParanoid" id="A0A7F5RCM7"/>
<evidence type="ECO:0000256" key="15">
    <source>
        <dbReference type="ARBA" id="ARBA00082628"/>
    </source>
</evidence>
<dbReference type="Pfam" id="PF00176">
    <property type="entry name" value="SNF2-rel_dom"/>
    <property type="match status" value="1"/>
</dbReference>
<accession>A0A7F5RCM7</accession>
<keyword evidence="12" id="KW-0539">Nucleus</keyword>
<evidence type="ECO:0000256" key="14">
    <source>
        <dbReference type="ARBA" id="ARBA00079067"/>
    </source>
</evidence>
<dbReference type="PROSITE" id="PS51192">
    <property type="entry name" value="HELICASE_ATP_BIND_1"/>
    <property type="match status" value="1"/>
</dbReference>
<dbReference type="GO" id="GO:0005524">
    <property type="term" value="F:ATP binding"/>
    <property type="evidence" value="ECO:0007669"/>
    <property type="project" value="UniProtKB-KW"/>
</dbReference>
<keyword evidence="3" id="KW-0806">Transcription termination</keyword>
<dbReference type="InterPro" id="IPR027417">
    <property type="entry name" value="P-loop_NTPase"/>
</dbReference>
<sequence>MKAVNLENLQDKGELLKNRHKKLKEELDKERTLFNQMSVNNDKSTNPLAWEDLQLGSVAVQPKTFGRQALETYNSQKALTMDRLQQLHGSLNTAPDENIFAEPPKKLKVELMPHQRRALAWLIWREKQKPSGGILADDMGLGKTLTMISLILKDKQEQEEENQNHGNNSEDEENSERRGYKYKGGTLVVCPASLVQQWEGEVAKHVKKNILGIELYYGTNREQRAKRLARQDMVITTYGLVKTDSDKNGPLFNVRWKRIILDEAHQIRNHKTQSSVAVCNLSAKSRWALTGTPVHNKELDLYSLLKFLRCSPFDDLGVWKRWIDRKDSGGQLRLNTVIASLLLRRTKEQLYQKGALDCLPKKQWDLITVNFDKEELNVYQKILLFSKALFHQFLCQKAYKNADRAMEAYGPSTGKFKHFVYCSFWIFYFLDNSNKENMYMKMHKMLKVHMNVKEVKQTDILVLLLRLRQICCHPSLIKGMLSEDECDGLSGDESLEELNILDKLQNLNLNEELDNQEEQQNVAEGLSTNQEEVPLAEAAKSILSSSNPVFSKDRKSSKINAILNRLKDIMSTGDKAVVVSQWPTLLQLFGIHLKEYGIVFDQFDGSLPMLKRQEVVTKFNDPYSKTRVLLLSLTAGGVGLNLVGANHLLLTDLHWNPQLEQQAQDRIYRVGQKKSVNIYKFMVVDSIEERIKGLQDKKMDMAENVLTGAKTNQNKLSLNDLRMLFEM</sequence>
<protein>
    <recommendedName>
        <fullName evidence="13">Transcription termination factor 2</fullName>
    </recommendedName>
    <alternativeName>
        <fullName evidence="15">RNA polymerase II termination factor</fullName>
    </alternativeName>
    <alternativeName>
        <fullName evidence="14">Transcription release factor 2</fullName>
    </alternativeName>
</protein>
<evidence type="ECO:0000256" key="10">
    <source>
        <dbReference type="ARBA" id="ARBA00023125"/>
    </source>
</evidence>
<keyword evidence="16" id="KW-0175">Coiled coil</keyword>
<evidence type="ECO:0000259" key="18">
    <source>
        <dbReference type="PROSITE" id="PS51192"/>
    </source>
</evidence>
<gene>
    <name evidence="21" type="primary">LOC108737468</name>
</gene>
<dbReference type="GO" id="GO:0005737">
    <property type="term" value="C:cytoplasm"/>
    <property type="evidence" value="ECO:0007669"/>
    <property type="project" value="UniProtKB-ARBA"/>
</dbReference>
<evidence type="ECO:0000256" key="7">
    <source>
        <dbReference type="ARBA" id="ARBA00022806"/>
    </source>
</evidence>
<feature type="region of interest" description="Disordered" evidence="17">
    <location>
        <begin position="156"/>
        <end position="177"/>
    </location>
</feature>
<dbReference type="OrthoDB" id="423559at2759"/>
<reference evidence="21" key="1">
    <citation type="submission" date="2025-08" db="UniProtKB">
        <authorList>
            <consortium name="RefSeq"/>
        </authorList>
    </citation>
    <scope>IDENTIFICATION</scope>
    <source>
        <tissue evidence="21">Entire body</tissue>
    </source>
</reference>